<keyword evidence="7" id="KW-1185">Reference proteome</keyword>
<dbReference type="PROSITE" id="PS00070">
    <property type="entry name" value="ALDEHYDE_DEHYDR_CYS"/>
    <property type="match status" value="1"/>
</dbReference>
<dbReference type="Gene3D" id="3.40.605.10">
    <property type="entry name" value="Aldehyde Dehydrogenase, Chain A, domain 1"/>
    <property type="match status" value="1"/>
</dbReference>
<keyword evidence="2 6" id="KW-0560">Oxidoreductase</keyword>
<evidence type="ECO:0000256" key="4">
    <source>
        <dbReference type="SAM" id="MobiDB-lite"/>
    </source>
</evidence>
<dbReference type="EMBL" id="CP036272">
    <property type="protein sequence ID" value="QDT58873.1"/>
    <property type="molecule type" value="Genomic_DNA"/>
</dbReference>
<dbReference type="PANTHER" id="PTHR11699">
    <property type="entry name" value="ALDEHYDE DEHYDROGENASE-RELATED"/>
    <property type="match status" value="1"/>
</dbReference>
<dbReference type="AlphaFoldDB" id="A0A517SS07"/>
<keyword evidence="1" id="KW-0056">Arginine metabolism</keyword>
<dbReference type="RefSeq" id="WP_145270355.1">
    <property type="nucleotide sequence ID" value="NZ_CP036272.1"/>
</dbReference>
<accession>A0A517SS07</accession>
<dbReference type="CDD" id="cd07095">
    <property type="entry name" value="ALDH_SGSD_AstD"/>
    <property type="match status" value="1"/>
</dbReference>
<evidence type="ECO:0000256" key="3">
    <source>
        <dbReference type="ARBA" id="ARBA00023027"/>
    </source>
</evidence>
<dbReference type="Proteomes" id="UP000315003">
    <property type="component" value="Chromosome"/>
</dbReference>
<dbReference type="InterPro" id="IPR016162">
    <property type="entry name" value="Ald_DH_N"/>
</dbReference>
<gene>
    <name evidence="6" type="primary">astD</name>
    <name evidence="6" type="ORF">SV7mr_13750</name>
</gene>
<evidence type="ECO:0000313" key="7">
    <source>
        <dbReference type="Proteomes" id="UP000315003"/>
    </source>
</evidence>
<dbReference type="GO" id="GO:0043824">
    <property type="term" value="F:succinylglutamate-semialdehyde dehydrogenase activity"/>
    <property type="evidence" value="ECO:0007669"/>
    <property type="project" value="UniProtKB-EC"/>
</dbReference>
<evidence type="ECO:0000313" key="6">
    <source>
        <dbReference type="EMBL" id="QDT58873.1"/>
    </source>
</evidence>
<dbReference type="Pfam" id="PF00171">
    <property type="entry name" value="Aldedh"/>
    <property type="match status" value="1"/>
</dbReference>
<evidence type="ECO:0000256" key="1">
    <source>
        <dbReference type="ARBA" id="ARBA00022503"/>
    </source>
</evidence>
<dbReference type="Gene3D" id="3.40.309.10">
    <property type="entry name" value="Aldehyde Dehydrogenase, Chain A, domain 2"/>
    <property type="match status" value="1"/>
</dbReference>
<name>A0A517SS07_9BACT</name>
<dbReference type="InterPro" id="IPR016161">
    <property type="entry name" value="Ald_DH/histidinol_DH"/>
</dbReference>
<dbReference type="NCBIfam" id="NF006992">
    <property type="entry name" value="PRK09457.1"/>
    <property type="match status" value="1"/>
</dbReference>
<dbReference type="InterPro" id="IPR017649">
    <property type="entry name" value="SuccinylGlu_semiald_DH_AstD"/>
</dbReference>
<dbReference type="InterPro" id="IPR016160">
    <property type="entry name" value="Ald_DH_CS_CYS"/>
</dbReference>
<dbReference type="OrthoDB" id="4503395at2"/>
<protein>
    <submittedName>
        <fullName evidence="6">N-succinylglutamate 5-semialdehyde dehydrogenase</fullName>
        <ecNumber evidence="6">1.2.1.71</ecNumber>
    </submittedName>
</protein>
<organism evidence="6 7">
    <name type="scientific">Stieleria bergensis</name>
    <dbReference type="NCBI Taxonomy" id="2528025"/>
    <lineage>
        <taxon>Bacteria</taxon>
        <taxon>Pseudomonadati</taxon>
        <taxon>Planctomycetota</taxon>
        <taxon>Planctomycetia</taxon>
        <taxon>Pirellulales</taxon>
        <taxon>Pirellulaceae</taxon>
        <taxon>Stieleria</taxon>
    </lineage>
</organism>
<dbReference type="GO" id="GO:0006527">
    <property type="term" value="P:L-arginine catabolic process"/>
    <property type="evidence" value="ECO:0007669"/>
    <property type="project" value="InterPro"/>
</dbReference>
<proteinExistence type="predicted"/>
<sequence>MSLLIDNRWTTGEAAPMESFSPDETQTVWQGHAASEQQVDRAIASAQAAFQPWSGLGFETRLGICQQFAEVLQANRDQLANTIHLETGKPLWECLTEVTAMVNKIAISETAYQQRTGNQDDGTRHLRHRPHGVLAVFGPYNFPGHLPNGHIVPALLAGNTVVLKPSELTPATAEATLKLWLQTDLPPGVINLVQGSVAVGKRLIENPIAGVLFTGSSATGQTIHRQLAGRTEVICALEMGGNNPLILSPEHAPDFAAATILQSAFLSTGQRCTCARRLIMVESEACEQTLRAVLDLASKITIGRVNMHQPQPFMGPVINGNTAKRLLAAQHRLQELGGQILAEMKPHEHDAYLSPGIIDMTPCLQSDAPRNSTAPDQEWFGPLLQVYRVKSVQEAIDLANHTRYGLAAGFIGDHTAEQGSFLNQIRAGVTSVNAPTAGASSAMPFGGVGCSGNHRPSAFYAADYCAWPQASNINALSRSQSVPDLNGIQQ</sequence>
<evidence type="ECO:0000259" key="5">
    <source>
        <dbReference type="Pfam" id="PF00171"/>
    </source>
</evidence>
<dbReference type="InterPro" id="IPR015590">
    <property type="entry name" value="Aldehyde_DH_dom"/>
</dbReference>
<dbReference type="SUPFAM" id="SSF53720">
    <property type="entry name" value="ALDH-like"/>
    <property type="match status" value="1"/>
</dbReference>
<dbReference type="FunFam" id="3.40.605.10:FF:000010">
    <property type="entry name" value="N-succinylglutamate 5-semialdehyde dehydrogenase"/>
    <property type="match status" value="1"/>
</dbReference>
<feature type="domain" description="Aldehyde dehydrogenase" evidence="5">
    <location>
        <begin position="9"/>
        <end position="462"/>
    </location>
</feature>
<dbReference type="EC" id="1.2.1.71" evidence="6"/>
<feature type="region of interest" description="Disordered" evidence="4">
    <location>
        <begin position="1"/>
        <end position="22"/>
    </location>
</feature>
<evidence type="ECO:0000256" key="2">
    <source>
        <dbReference type="ARBA" id="ARBA00023002"/>
    </source>
</evidence>
<dbReference type="InterPro" id="IPR016163">
    <property type="entry name" value="Ald_DH_C"/>
</dbReference>
<dbReference type="NCBIfam" id="TIGR03240">
    <property type="entry name" value="arg_catab_astD"/>
    <property type="match status" value="1"/>
</dbReference>
<reference evidence="6 7" key="1">
    <citation type="submission" date="2019-02" db="EMBL/GenBank/DDBJ databases">
        <title>Deep-cultivation of Planctomycetes and their phenomic and genomic characterization uncovers novel biology.</title>
        <authorList>
            <person name="Wiegand S."/>
            <person name="Jogler M."/>
            <person name="Boedeker C."/>
            <person name="Pinto D."/>
            <person name="Vollmers J."/>
            <person name="Rivas-Marin E."/>
            <person name="Kohn T."/>
            <person name="Peeters S.H."/>
            <person name="Heuer A."/>
            <person name="Rast P."/>
            <person name="Oberbeckmann S."/>
            <person name="Bunk B."/>
            <person name="Jeske O."/>
            <person name="Meyerdierks A."/>
            <person name="Storesund J.E."/>
            <person name="Kallscheuer N."/>
            <person name="Luecker S."/>
            <person name="Lage O.M."/>
            <person name="Pohl T."/>
            <person name="Merkel B.J."/>
            <person name="Hornburger P."/>
            <person name="Mueller R.-W."/>
            <person name="Bruemmer F."/>
            <person name="Labrenz M."/>
            <person name="Spormann A.M."/>
            <person name="Op den Camp H."/>
            <person name="Overmann J."/>
            <person name="Amann R."/>
            <person name="Jetten M.S.M."/>
            <person name="Mascher T."/>
            <person name="Medema M.H."/>
            <person name="Devos D.P."/>
            <person name="Kaster A.-K."/>
            <person name="Ovreas L."/>
            <person name="Rohde M."/>
            <person name="Galperin M.Y."/>
            <person name="Jogler C."/>
        </authorList>
    </citation>
    <scope>NUCLEOTIDE SEQUENCE [LARGE SCALE GENOMIC DNA]</scope>
    <source>
        <strain evidence="6 7">SV_7m_r</strain>
    </source>
</reference>
<keyword evidence="3" id="KW-0520">NAD</keyword>